<evidence type="ECO:0000256" key="2">
    <source>
        <dbReference type="SAM" id="Coils"/>
    </source>
</evidence>
<dbReference type="PANTHER" id="PTHR21531:SF0">
    <property type="entry name" value="PROTEIN LTV1 HOMOLOG"/>
    <property type="match status" value="1"/>
</dbReference>
<evidence type="ECO:0000313" key="4">
    <source>
        <dbReference type="EMBL" id="CUV07341.1"/>
    </source>
</evidence>
<accession>A0A0S4TJ14</accession>
<feature type="compositionally biased region" description="Basic and acidic residues" evidence="3">
    <location>
        <begin position="439"/>
        <end position="456"/>
    </location>
</feature>
<dbReference type="GO" id="GO:0005829">
    <property type="term" value="C:cytosol"/>
    <property type="evidence" value="ECO:0007669"/>
    <property type="project" value="TreeGrafter"/>
</dbReference>
<comment type="similarity">
    <text evidence="1">Belongs to the LTV1 family.</text>
</comment>
<dbReference type="GO" id="GO:0042274">
    <property type="term" value="P:ribosomal small subunit biogenesis"/>
    <property type="evidence" value="ECO:0007669"/>
    <property type="project" value="InterPro"/>
</dbReference>
<evidence type="ECO:0000256" key="1">
    <source>
        <dbReference type="ARBA" id="ARBA00009078"/>
    </source>
</evidence>
<organism evidence="4">
    <name type="scientific">Cryptosporidium hominis</name>
    <dbReference type="NCBI Taxonomy" id="237895"/>
    <lineage>
        <taxon>Eukaryota</taxon>
        <taxon>Sar</taxon>
        <taxon>Alveolata</taxon>
        <taxon>Apicomplexa</taxon>
        <taxon>Conoidasida</taxon>
        <taxon>Coccidia</taxon>
        <taxon>Eucoccidiorida</taxon>
        <taxon>Eimeriorina</taxon>
        <taxon>Cryptosporidiidae</taxon>
        <taxon>Cryptosporidium</taxon>
    </lineage>
</organism>
<proteinExistence type="inferred from homology"/>
<dbReference type="VEuPathDB" id="CryptoDB:GY17_00003072"/>
<protein>
    <submittedName>
        <fullName evidence="4">Uncharacterized protein</fullName>
    </submittedName>
</protein>
<dbReference type="VEuPathDB" id="CryptoDB:CHUDEA7_3550"/>
<dbReference type="InterPro" id="IPR007307">
    <property type="entry name" value="Ltv1"/>
</dbReference>
<feature type="region of interest" description="Disordered" evidence="3">
    <location>
        <begin position="417"/>
        <end position="458"/>
    </location>
</feature>
<dbReference type="VEuPathDB" id="CryptoDB:ChTU502y2012_407g1730"/>
<feature type="compositionally biased region" description="Basic and acidic residues" evidence="3">
    <location>
        <begin position="420"/>
        <end position="430"/>
    </location>
</feature>
<dbReference type="GO" id="GO:0030688">
    <property type="term" value="C:preribosome, small subunit precursor"/>
    <property type="evidence" value="ECO:0007669"/>
    <property type="project" value="TreeGrafter"/>
</dbReference>
<dbReference type="EMBL" id="LN877953">
    <property type="protein sequence ID" value="CUV07341.1"/>
    <property type="molecule type" value="Genomic_DNA"/>
</dbReference>
<evidence type="ECO:0000256" key="3">
    <source>
        <dbReference type="SAM" id="MobiDB-lite"/>
    </source>
</evidence>
<feature type="coiled-coil region" evidence="2">
    <location>
        <begin position="202"/>
        <end position="263"/>
    </location>
</feature>
<reference evidence="4" key="1">
    <citation type="submission" date="2015-08" db="EMBL/GenBank/DDBJ databases">
        <authorList>
            <person name="Babu N.S."/>
            <person name="Beckwith C.J."/>
            <person name="Beseler K.G."/>
            <person name="Brison A."/>
            <person name="Carone J.V."/>
            <person name="Caskin T.P."/>
            <person name="Diamond M."/>
            <person name="Durham M.E."/>
            <person name="Foxe J.M."/>
            <person name="Go M."/>
            <person name="Henderson B.A."/>
            <person name="Jones I.B."/>
            <person name="McGettigan J.A."/>
            <person name="Micheletti S.J."/>
            <person name="Nasrallah M.E."/>
            <person name="Ortiz D."/>
            <person name="Piller C.R."/>
            <person name="Privatt S.R."/>
            <person name="Schneider S.L."/>
            <person name="Sharp S."/>
            <person name="Smith T.C."/>
            <person name="Stanton J.D."/>
            <person name="Ullery H.E."/>
            <person name="Wilson R.J."/>
            <person name="Serrano M.G."/>
            <person name="Buck G."/>
            <person name="Lee V."/>
            <person name="Wang Y."/>
            <person name="Carvalho R."/>
            <person name="Voegtly L."/>
            <person name="Shi R."/>
            <person name="Duckworth R."/>
            <person name="Johnson A."/>
            <person name="Loviza R."/>
            <person name="Walstead R."/>
            <person name="Shah Z."/>
            <person name="Kiflezghi M."/>
            <person name="Wade K."/>
            <person name="Ball S.L."/>
            <person name="Bradley K.W."/>
            <person name="Asai D.J."/>
            <person name="Bowman C.A."/>
            <person name="Russell D.A."/>
            <person name="Pope W.H."/>
            <person name="Jacobs-Sera D."/>
            <person name="Hendrix R.W."/>
            <person name="Hatfull G.F."/>
        </authorList>
    </citation>
    <scope>NUCLEOTIDE SEQUENCE [LARGE SCALE GENOMIC DNA]</scope>
</reference>
<dbReference type="VEuPathDB" id="CryptoDB:Chro.70395"/>
<dbReference type="GO" id="GO:0005634">
    <property type="term" value="C:nucleus"/>
    <property type="evidence" value="ECO:0007669"/>
    <property type="project" value="TreeGrafter"/>
</dbReference>
<dbReference type="PANTHER" id="PTHR21531">
    <property type="entry name" value="LOW-TEMPERATURE VIABILITY PROTEIN LTV1-RELATED"/>
    <property type="match status" value="1"/>
</dbReference>
<dbReference type="GO" id="GO:0000056">
    <property type="term" value="P:ribosomal small subunit export from nucleus"/>
    <property type="evidence" value="ECO:0007669"/>
    <property type="project" value="TreeGrafter"/>
</dbReference>
<dbReference type="Proteomes" id="UP000199752">
    <property type="component" value="Chromosome 7"/>
</dbReference>
<gene>
    <name evidence="4" type="ORF">CHUDEA7_3550</name>
</gene>
<name>A0A0S4TJ14_CRYHO</name>
<sequence>MGKRNNKNVVKLRLLPSANGVDGSSPRWAPVSNREFTNDEKQGIRKIIGNVYFHDELDDINLERKNLGSERSVQKNKTNNDLDTDVFKDNYFPDDGYDYEQHLCTIKKDGNYINSTLKHKTNLDPKSLLFNSTSILSNSEIEIHKGDFVSELVELVNCLEEPDDFEELNDDFILDMTGLKNKCELDQNIDMNDILWGGGKLKSSLKDDIQRLNSEFDQSELMTQNFDSSSVFSEENYNNENDNDLLENVLNEYNDNIAALNEDTNESSLIEFKKKLDVSEYEHILDRYINQVKIRNSAKSKPEKSYSEIGMPLDKAQVEKIISILESTEICDNSSEATLSDISDFESIEKISESFSQASFEVINKPKKVDILSYYSSLNLKGQTKCPTPTRQNFFFENEEFSHNQHDNLKAPIVASLPLRKKDETPEDRRNRKQAVKQAKREMRDLKRKNKQDTKNIKKSVVGSLINSNNNDIKSGVRYFRF</sequence>
<dbReference type="AlphaFoldDB" id="A0A0S4TJ14"/>
<keyword evidence="2" id="KW-0175">Coiled coil</keyword>